<comment type="caution">
    <text evidence="2">The sequence shown here is derived from an EMBL/GenBank/DDBJ whole genome shotgun (WGS) entry which is preliminary data.</text>
</comment>
<dbReference type="EMBL" id="JAFMYW010000003">
    <property type="protein sequence ID" value="MBO0949217.1"/>
    <property type="molecule type" value="Genomic_DNA"/>
</dbReference>
<evidence type="ECO:0000256" key="1">
    <source>
        <dbReference type="SAM" id="MobiDB-lite"/>
    </source>
</evidence>
<evidence type="ECO:0000313" key="3">
    <source>
        <dbReference type="Proteomes" id="UP000664628"/>
    </source>
</evidence>
<reference evidence="2 3" key="1">
    <citation type="submission" date="2021-03" db="EMBL/GenBank/DDBJ databases">
        <title>Fibrella sp. HMF5405 genome sequencing and assembly.</title>
        <authorList>
            <person name="Kang H."/>
            <person name="Kim H."/>
            <person name="Bae S."/>
            <person name="Joh K."/>
        </authorList>
    </citation>
    <scope>NUCLEOTIDE SEQUENCE [LARGE SCALE GENOMIC DNA]</scope>
    <source>
        <strain evidence="2 3">HMF5405</strain>
    </source>
</reference>
<protein>
    <submittedName>
        <fullName evidence="2">Uncharacterized protein</fullName>
    </submittedName>
</protein>
<accession>A0ABS3JJY7</accession>
<dbReference type="RefSeq" id="WP_207329196.1">
    <property type="nucleotide sequence ID" value="NZ_JAFMYW010000003.1"/>
</dbReference>
<name>A0ABS3JJY7_9BACT</name>
<gene>
    <name evidence="2" type="ORF">J2I46_11535</name>
</gene>
<sequence>MAYSDLLAQQDKELQQLHQRLYADQAMIRKLQSDHFDQTRYDGQLERLQADFERQRDVMQTRFEQEQKAYLNEPDMPQVEKKPDIS</sequence>
<dbReference type="Proteomes" id="UP000664628">
    <property type="component" value="Unassembled WGS sequence"/>
</dbReference>
<proteinExistence type="predicted"/>
<evidence type="ECO:0000313" key="2">
    <source>
        <dbReference type="EMBL" id="MBO0949217.1"/>
    </source>
</evidence>
<keyword evidence="3" id="KW-1185">Reference proteome</keyword>
<feature type="region of interest" description="Disordered" evidence="1">
    <location>
        <begin position="67"/>
        <end position="86"/>
    </location>
</feature>
<organism evidence="2 3">
    <name type="scientific">Fibrella forsythiae</name>
    <dbReference type="NCBI Taxonomy" id="2817061"/>
    <lineage>
        <taxon>Bacteria</taxon>
        <taxon>Pseudomonadati</taxon>
        <taxon>Bacteroidota</taxon>
        <taxon>Cytophagia</taxon>
        <taxon>Cytophagales</taxon>
        <taxon>Spirosomataceae</taxon>
        <taxon>Fibrella</taxon>
    </lineage>
</organism>